<reference evidence="1" key="2">
    <citation type="submission" date="2018-05" db="EMBL/GenBank/DDBJ databases">
        <title>OmerRS3 (Oryza meridionalis Reference Sequence Version 3).</title>
        <authorList>
            <person name="Zhang J."/>
            <person name="Kudrna D."/>
            <person name="Lee S."/>
            <person name="Talag J."/>
            <person name="Welchert J."/>
            <person name="Wing R.A."/>
        </authorList>
    </citation>
    <scope>NUCLEOTIDE SEQUENCE [LARGE SCALE GENOMIC DNA]</scope>
    <source>
        <strain evidence="1">cv. OR44</strain>
    </source>
</reference>
<evidence type="ECO:0000313" key="1">
    <source>
        <dbReference type="EnsemblPlants" id="OMERI12G05830.1"/>
    </source>
</evidence>
<dbReference type="HOGENOM" id="CLU_2798183_0_0_1"/>
<organism evidence="1">
    <name type="scientific">Oryza meridionalis</name>
    <dbReference type="NCBI Taxonomy" id="40149"/>
    <lineage>
        <taxon>Eukaryota</taxon>
        <taxon>Viridiplantae</taxon>
        <taxon>Streptophyta</taxon>
        <taxon>Embryophyta</taxon>
        <taxon>Tracheophyta</taxon>
        <taxon>Spermatophyta</taxon>
        <taxon>Magnoliopsida</taxon>
        <taxon>Liliopsida</taxon>
        <taxon>Poales</taxon>
        <taxon>Poaceae</taxon>
        <taxon>BOP clade</taxon>
        <taxon>Oryzoideae</taxon>
        <taxon>Oryzeae</taxon>
        <taxon>Oryzinae</taxon>
        <taxon>Oryza</taxon>
    </lineage>
</organism>
<keyword evidence="2" id="KW-1185">Reference proteome</keyword>
<evidence type="ECO:0000313" key="2">
    <source>
        <dbReference type="Proteomes" id="UP000008021"/>
    </source>
</evidence>
<accession>A0A0E0FB68</accession>
<reference evidence="1" key="1">
    <citation type="submission" date="2015-04" db="UniProtKB">
        <authorList>
            <consortium name="EnsemblPlants"/>
        </authorList>
    </citation>
    <scope>IDENTIFICATION</scope>
</reference>
<dbReference type="Gramene" id="OMERI12G05830.1">
    <property type="protein sequence ID" value="OMERI12G05830.1"/>
    <property type="gene ID" value="OMERI12G05830"/>
</dbReference>
<protein>
    <submittedName>
        <fullName evidence="1">Uncharacterized protein</fullName>
    </submittedName>
</protein>
<name>A0A0E0FB68_9ORYZ</name>
<dbReference type="Proteomes" id="UP000008021">
    <property type="component" value="Chromosome 12"/>
</dbReference>
<dbReference type="AlphaFoldDB" id="A0A0E0FB68"/>
<sequence length="68" mass="7924">MASCYYKTRQGIIKQEEFTLSVDDKSKLPTDYSNAPIPTYKVAQIQDWLIRSIYIPLNMVDPKFIHVT</sequence>
<dbReference type="EnsemblPlants" id="OMERI12G05830.1">
    <property type="protein sequence ID" value="OMERI12G05830.1"/>
    <property type="gene ID" value="OMERI12G05830"/>
</dbReference>
<proteinExistence type="predicted"/>